<organism evidence="2 3">
    <name type="scientific">Streptomyces cremeus</name>
    <dbReference type="NCBI Taxonomy" id="66881"/>
    <lineage>
        <taxon>Bacteria</taxon>
        <taxon>Bacillati</taxon>
        <taxon>Actinomycetota</taxon>
        <taxon>Actinomycetes</taxon>
        <taxon>Kitasatosporales</taxon>
        <taxon>Streptomycetaceae</taxon>
        <taxon>Streptomyces</taxon>
    </lineage>
</organism>
<feature type="region of interest" description="Disordered" evidence="1">
    <location>
        <begin position="1"/>
        <end position="49"/>
    </location>
</feature>
<name>A0ABV5PGB6_STRCM</name>
<protein>
    <submittedName>
        <fullName evidence="2">Uncharacterized protein</fullName>
    </submittedName>
</protein>
<proteinExistence type="predicted"/>
<sequence>MSAAAPGRAQGPEVPPAAPGQEPPEENQQSAPDQQDSAAPPEQPQNARAARRELVDHTPGFILGRSPSFGGALVGGEQSGIAGGTFHGAVSFRTQIHHHTSPDGPRHASGAVPAERLAALSATYQESPCFAPALRRLSEERVLILTGAHATGRQAAATMLLHRLGTRSVRALDPGSSPLALGERLTEDTGHLACDLAISRSRPFTDAQLLALREKLTEYGSHLVITTSPSAPLHQGISPLPWEPPPLADTLRAHLRHLTDEETAGTLMAQEPVRDFLDGARLIGEAAAFAPLVVGHHRGTVPASALTEFGRATVEEQVRAWFGGTELSLRDKSFLLSLAVFDDAPYPLAGEFADPLYVRLQRTEDPGTHPRVPVFGPAPSERLEQARGLVYEGEEATEWGPVPQAMARYANELTAPVLLTEAWTQQPSTRPALVEWVRRLADDGRALVRTRAAAASAALAHADLSSCVGLLITPWADSASYAHRLTAANSLVLTDLLGVSAVRHLLDQWCTDLDRPGRRWTGIRAWALLAGLRPELAPRALASVVGRARDPECEEDELRELADSAALLLTAGRASSMVHELAGLLGDGSPAVHALTAEAFLKACASLGTADAEASLLDRYARQDRTSPQATRDLAALWNGTLEDADRTGEALAALRSWVLQADRQPSAEAALHTLLPALTATDRGWLRVTHLLRTMPGEDGGPPPEVADRLLRLVGQQPATDLAVIS</sequence>
<evidence type="ECO:0000313" key="3">
    <source>
        <dbReference type="Proteomes" id="UP001589718"/>
    </source>
</evidence>
<reference evidence="2 3" key="1">
    <citation type="submission" date="2024-09" db="EMBL/GenBank/DDBJ databases">
        <authorList>
            <person name="Sun Q."/>
            <person name="Mori K."/>
        </authorList>
    </citation>
    <scope>NUCLEOTIDE SEQUENCE [LARGE SCALE GENOMIC DNA]</scope>
    <source>
        <strain evidence="2 3">JCM 4362</strain>
    </source>
</reference>
<feature type="compositionally biased region" description="Pro residues" evidence="1">
    <location>
        <begin position="13"/>
        <end position="22"/>
    </location>
</feature>
<evidence type="ECO:0000313" key="2">
    <source>
        <dbReference type="EMBL" id="MFB9522237.1"/>
    </source>
</evidence>
<gene>
    <name evidence="2" type="ORF">ACFFTU_20010</name>
</gene>
<evidence type="ECO:0000256" key="1">
    <source>
        <dbReference type="SAM" id="MobiDB-lite"/>
    </source>
</evidence>
<comment type="caution">
    <text evidence="2">The sequence shown here is derived from an EMBL/GenBank/DDBJ whole genome shotgun (WGS) entry which is preliminary data.</text>
</comment>
<dbReference type="RefSeq" id="WP_345228955.1">
    <property type="nucleotide sequence ID" value="NZ_BAAAXE010000015.1"/>
</dbReference>
<feature type="compositionally biased region" description="Low complexity" evidence="1">
    <location>
        <begin position="26"/>
        <end position="40"/>
    </location>
</feature>
<dbReference type="Proteomes" id="UP001589718">
    <property type="component" value="Unassembled WGS sequence"/>
</dbReference>
<dbReference type="EMBL" id="JBHMCR010000009">
    <property type="protein sequence ID" value="MFB9522237.1"/>
    <property type="molecule type" value="Genomic_DNA"/>
</dbReference>
<keyword evidence="3" id="KW-1185">Reference proteome</keyword>
<accession>A0ABV5PGB6</accession>